<dbReference type="EMBL" id="JBJJXI010000061">
    <property type="protein sequence ID" value="KAL3397688.1"/>
    <property type="molecule type" value="Genomic_DNA"/>
</dbReference>
<reference evidence="1 2" key="1">
    <citation type="journal article" date="2024" name="bioRxiv">
        <title>A reference genome for Trichogramma kaykai: A tiny desert-dwelling parasitoid wasp with competing sex-ratio distorters.</title>
        <authorList>
            <person name="Culotta J."/>
            <person name="Lindsey A.R."/>
        </authorList>
    </citation>
    <scope>NUCLEOTIDE SEQUENCE [LARGE SCALE GENOMIC DNA]</scope>
    <source>
        <strain evidence="1 2">KSX58</strain>
    </source>
</reference>
<organism evidence="1 2">
    <name type="scientific">Trichogramma kaykai</name>
    <dbReference type="NCBI Taxonomy" id="54128"/>
    <lineage>
        <taxon>Eukaryota</taxon>
        <taxon>Metazoa</taxon>
        <taxon>Ecdysozoa</taxon>
        <taxon>Arthropoda</taxon>
        <taxon>Hexapoda</taxon>
        <taxon>Insecta</taxon>
        <taxon>Pterygota</taxon>
        <taxon>Neoptera</taxon>
        <taxon>Endopterygota</taxon>
        <taxon>Hymenoptera</taxon>
        <taxon>Apocrita</taxon>
        <taxon>Proctotrupomorpha</taxon>
        <taxon>Chalcidoidea</taxon>
        <taxon>Trichogrammatidae</taxon>
        <taxon>Trichogramma</taxon>
    </lineage>
</organism>
<proteinExistence type="predicted"/>
<protein>
    <submittedName>
        <fullName evidence="1">Uncharacterized protein</fullName>
    </submittedName>
</protein>
<name>A0ABD2WXH3_9HYME</name>
<sequence length="184" mass="20878">MDLDQLRGGPEVSYRDLRNLARSFRSGLTGCNNRLPSDYLDYLVGAGGHFLDRNLILQLWSLNLPAYISVHLDTIINEDNEQHNVTRANEIYHLTKDRDNLSINKIDVNSKKSDECDDRIDELIKAVEGLTKVVSRGRGKPVAGNSKDLCYYHSRYANKALKCVKPCSWSESDDKKFSTDSKNL</sequence>
<comment type="caution">
    <text evidence="1">The sequence shown here is derived from an EMBL/GenBank/DDBJ whole genome shotgun (WGS) entry which is preliminary data.</text>
</comment>
<evidence type="ECO:0000313" key="1">
    <source>
        <dbReference type="EMBL" id="KAL3397688.1"/>
    </source>
</evidence>
<gene>
    <name evidence="1" type="ORF">TKK_008452</name>
</gene>
<keyword evidence="2" id="KW-1185">Reference proteome</keyword>
<evidence type="ECO:0000313" key="2">
    <source>
        <dbReference type="Proteomes" id="UP001627154"/>
    </source>
</evidence>
<accession>A0ABD2WXH3</accession>
<dbReference type="Proteomes" id="UP001627154">
    <property type="component" value="Unassembled WGS sequence"/>
</dbReference>
<dbReference type="AlphaFoldDB" id="A0ABD2WXH3"/>